<evidence type="ECO:0000256" key="1">
    <source>
        <dbReference type="ARBA" id="ARBA00004651"/>
    </source>
</evidence>
<dbReference type="GO" id="GO:0005886">
    <property type="term" value="C:plasma membrane"/>
    <property type="evidence" value="ECO:0007669"/>
    <property type="project" value="UniProtKB-SubCell"/>
</dbReference>
<keyword evidence="3 5" id="KW-1133">Transmembrane helix</keyword>
<dbReference type="PANTHER" id="PTHR23508">
    <property type="entry name" value="CARBOXYLIC ACID TRANSPORTER PROTEIN HOMOLOG"/>
    <property type="match status" value="1"/>
</dbReference>
<reference evidence="7 8" key="1">
    <citation type="submission" date="2018-05" db="EMBL/GenBank/DDBJ databases">
        <title>Reference genomes for bee gut microbiota database.</title>
        <authorList>
            <person name="Ellegaard K.M."/>
        </authorList>
    </citation>
    <scope>NUCLEOTIDE SEQUENCE [LARGE SCALE GENOMIC DNA]</scope>
    <source>
        <strain evidence="7 8">ESL0200</strain>
    </source>
</reference>
<dbReference type="InterPro" id="IPR005828">
    <property type="entry name" value="MFS_sugar_transport-like"/>
</dbReference>
<evidence type="ECO:0000256" key="2">
    <source>
        <dbReference type="ARBA" id="ARBA00022692"/>
    </source>
</evidence>
<feature type="transmembrane region" description="Helical" evidence="5">
    <location>
        <begin position="41"/>
        <end position="63"/>
    </location>
</feature>
<feature type="transmembrane region" description="Helical" evidence="5">
    <location>
        <begin position="358"/>
        <end position="382"/>
    </location>
</feature>
<dbReference type="AlphaFoldDB" id="A0A318M030"/>
<feature type="transmembrane region" description="Helical" evidence="5">
    <location>
        <begin position="195"/>
        <end position="213"/>
    </location>
</feature>
<feature type="transmembrane region" description="Helical" evidence="5">
    <location>
        <begin position="131"/>
        <end position="155"/>
    </location>
</feature>
<feature type="transmembrane region" description="Helical" evidence="5">
    <location>
        <begin position="167"/>
        <end position="189"/>
    </location>
</feature>
<feature type="transmembrane region" description="Helical" evidence="5">
    <location>
        <begin position="269"/>
        <end position="286"/>
    </location>
</feature>
<dbReference type="OrthoDB" id="9787026at2"/>
<dbReference type="InterPro" id="IPR005829">
    <property type="entry name" value="Sugar_transporter_CS"/>
</dbReference>
<dbReference type="PROSITE" id="PS00216">
    <property type="entry name" value="SUGAR_TRANSPORT_1"/>
    <property type="match status" value="1"/>
</dbReference>
<gene>
    <name evidence="7" type="ORF">DKK75_07225</name>
</gene>
<dbReference type="CDD" id="cd17316">
    <property type="entry name" value="MFS_SV2_like"/>
    <property type="match status" value="1"/>
</dbReference>
<evidence type="ECO:0000259" key="6">
    <source>
        <dbReference type="PROSITE" id="PS50850"/>
    </source>
</evidence>
<feature type="transmembrane region" description="Helical" evidence="5">
    <location>
        <begin position="334"/>
        <end position="352"/>
    </location>
</feature>
<protein>
    <submittedName>
        <fullName evidence="7">MFS transporter</fullName>
    </submittedName>
</protein>
<dbReference type="PANTHER" id="PTHR23508:SF10">
    <property type="entry name" value="CARBOXYLIC ACID TRANSPORTER PROTEIN HOMOLOG"/>
    <property type="match status" value="1"/>
</dbReference>
<name>A0A318M030_9BIFI</name>
<keyword evidence="4 5" id="KW-0472">Membrane</keyword>
<feature type="transmembrane region" description="Helical" evidence="5">
    <location>
        <begin position="394"/>
        <end position="416"/>
    </location>
</feature>
<evidence type="ECO:0000313" key="7">
    <source>
        <dbReference type="EMBL" id="PXY81517.1"/>
    </source>
</evidence>
<comment type="caution">
    <text evidence="7">The sequence shown here is derived from an EMBL/GenBank/DDBJ whole genome shotgun (WGS) entry which is preliminary data.</text>
</comment>
<evidence type="ECO:0000256" key="5">
    <source>
        <dbReference type="SAM" id="Phobius"/>
    </source>
</evidence>
<dbReference type="SUPFAM" id="SSF103473">
    <property type="entry name" value="MFS general substrate transporter"/>
    <property type="match status" value="1"/>
</dbReference>
<feature type="transmembrane region" description="Helical" evidence="5">
    <location>
        <begin position="69"/>
        <end position="95"/>
    </location>
</feature>
<feature type="transmembrane region" description="Helical" evidence="5">
    <location>
        <begin position="306"/>
        <end position="327"/>
    </location>
</feature>
<dbReference type="InterPro" id="IPR020846">
    <property type="entry name" value="MFS_dom"/>
</dbReference>
<accession>A0A318M030</accession>
<dbReference type="InterPro" id="IPR036259">
    <property type="entry name" value="MFS_trans_sf"/>
</dbReference>
<dbReference type="EMBL" id="QGLL01000009">
    <property type="protein sequence ID" value="PXY81517.1"/>
    <property type="molecule type" value="Genomic_DNA"/>
</dbReference>
<feature type="domain" description="Major facilitator superfamily (MFS) profile" evidence="6">
    <location>
        <begin position="41"/>
        <end position="457"/>
    </location>
</feature>
<dbReference type="Proteomes" id="UP000247744">
    <property type="component" value="Unassembled WGS sequence"/>
</dbReference>
<dbReference type="PROSITE" id="PS50850">
    <property type="entry name" value="MFS"/>
    <property type="match status" value="1"/>
</dbReference>
<dbReference type="Pfam" id="PF00083">
    <property type="entry name" value="Sugar_tr"/>
    <property type="match status" value="1"/>
</dbReference>
<comment type="subcellular location">
    <subcellularLocation>
        <location evidence="1">Cell membrane</location>
        <topology evidence="1">Multi-pass membrane protein</topology>
    </subcellularLocation>
</comment>
<feature type="transmembrane region" description="Helical" evidence="5">
    <location>
        <begin position="428"/>
        <end position="452"/>
    </location>
</feature>
<dbReference type="Gene3D" id="1.20.1250.20">
    <property type="entry name" value="MFS general substrate transporter like domains"/>
    <property type="match status" value="1"/>
</dbReference>
<evidence type="ECO:0000256" key="4">
    <source>
        <dbReference type="ARBA" id="ARBA00023136"/>
    </source>
</evidence>
<proteinExistence type="predicted"/>
<sequence>MIIRERKAPIMSDTHVTQAGEALTAYEQIDARPLTGHQKSIIGLAIAGNISEFFDMFLIGFVVSLLTSAWHLTGISAGIILACSGLGTVIGSILWGRLADRFGRKHAFQWCVLCFVVFTALSIFLPDGAWILLAILRIGVGIGVGGLNIISIPYVQEFVPAKQRGMLSGLASVFIPMGLLLGSVSQSLIGDNWRLLVALGVIPVLLLLWLATVPESPRFYQSVGRDDDARKALAWALELPVDQVGALPQIEQEQKASYRLLLSKHLKPLAIISVGSFCFILGSFAIQSWGQTLMKDAFGFSTQMVAYLFMGVSVADCIGRFGSAWLADVIGRRWTMFSFGIIGALGCFYAAFFHNSGWQFYIAVLVIMTFADGVFGILNAFGGEQFPNDVRSTGLGLGYGIGATAKIVGPIFMGLLVGGDYVSQHINIGVVTTAFTFFGVCLVIGAVIYLFAQETKGKDLESL</sequence>
<feature type="transmembrane region" description="Helical" evidence="5">
    <location>
        <begin position="107"/>
        <end position="125"/>
    </location>
</feature>
<organism evidence="7 8">
    <name type="scientific">Bifidobacterium asteroides</name>
    <dbReference type="NCBI Taxonomy" id="1684"/>
    <lineage>
        <taxon>Bacteria</taxon>
        <taxon>Bacillati</taxon>
        <taxon>Actinomycetota</taxon>
        <taxon>Actinomycetes</taxon>
        <taxon>Bifidobacteriales</taxon>
        <taxon>Bifidobacteriaceae</taxon>
        <taxon>Bifidobacterium</taxon>
    </lineage>
</organism>
<keyword evidence="2 5" id="KW-0812">Transmembrane</keyword>
<dbReference type="GO" id="GO:0046943">
    <property type="term" value="F:carboxylic acid transmembrane transporter activity"/>
    <property type="evidence" value="ECO:0007669"/>
    <property type="project" value="TreeGrafter"/>
</dbReference>
<evidence type="ECO:0000313" key="8">
    <source>
        <dbReference type="Proteomes" id="UP000247744"/>
    </source>
</evidence>
<evidence type="ECO:0000256" key="3">
    <source>
        <dbReference type="ARBA" id="ARBA00022989"/>
    </source>
</evidence>
<dbReference type="RefSeq" id="WP_110452739.1">
    <property type="nucleotide sequence ID" value="NZ_QGLL01000009.1"/>
</dbReference>